<organism evidence="8 9">
    <name type="scientific">Phenylobacterium kunshanense</name>
    <dbReference type="NCBI Taxonomy" id="1445034"/>
    <lineage>
        <taxon>Bacteria</taxon>
        <taxon>Pseudomonadati</taxon>
        <taxon>Pseudomonadota</taxon>
        <taxon>Alphaproteobacteria</taxon>
        <taxon>Caulobacterales</taxon>
        <taxon>Caulobacteraceae</taxon>
        <taxon>Phenylobacterium</taxon>
    </lineage>
</organism>
<keyword evidence="2" id="KW-0145">Chemotaxis</keyword>
<protein>
    <submittedName>
        <fullName evidence="8">Globin-coupled sensor protein</fullName>
    </submittedName>
</protein>
<dbReference type="SUPFAM" id="SSF58104">
    <property type="entry name" value="Methyl-accepting chemotaxis protein (MCP) signaling domain"/>
    <property type="match status" value="1"/>
</dbReference>
<dbReference type="GO" id="GO:0004888">
    <property type="term" value="F:transmembrane signaling receptor activity"/>
    <property type="evidence" value="ECO:0007669"/>
    <property type="project" value="InterPro"/>
</dbReference>
<dbReference type="SUPFAM" id="SSF46458">
    <property type="entry name" value="Globin-like"/>
    <property type="match status" value="1"/>
</dbReference>
<dbReference type="AlphaFoldDB" id="A0A328BGJ3"/>
<evidence type="ECO:0000256" key="2">
    <source>
        <dbReference type="ARBA" id="ARBA00022500"/>
    </source>
</evidence>
<dbReference type="PROSITE" id="PS50885">
    <property type="entry name" value="HAMP"/>
    <property type="match status" value="1"/>
</dbReference>
<dbReference type="PANTHER" id="PTHR43531">
    <property type="entry name" value="PROTEIN ICFG"/>
    <property type="match status" value="1"/>
</dbReference>
<evidence type="ECO:0000313" key="9">
    <source>
        <dbReference type="Proteomes" id="UP000249524"/>
    </source>
</evidence>
<dbReference type="GO" id="GO:0006935">
    <property type="term" value="P:chemotaxis"/>
    <property type="evidence" value="ECO:0007669"/>
    <property type="project" value="UniProtKB-KW"/>
</dbReference>
<dbReference type="InterPro" id="IPR004089">
    <property type="entry name" value="MCPsignal_dom"/>
</dbReference>
<dbReference type="InterPro" id="IPR012292">
    <property type="entry name" value="Globin/Proto"/>
</dbReference>
<dbReference type="InterPro" id="IPR039379">
    <property type="entry name" value="Protoglobin_sensor_dom"/>
</dbReference>
<proteinExistence type="inferred from homology"/>
<comment type="similarity">
    <text evidence="3">Belongs to the methyl-accepting chemotaxis (MCP) protein family.</text>
</comment>
<dbReference type="Pfam" id="PF00015">
    <property type="entry name" value="MCPsignal"/>
    <property type="match status" value="1"/>
</dbReference>
<feature type="domain" description="HAMP" evidence="7">
    <location>
        <begin position="189"/>
        <end position="234"/>
    </location>
</feature>
<evidence type="ECO:0000256" key="5">
    <source>
        <dbReference type="SAM" id="MobiDB-lite"/>
    </source>
</evidence>
<comment type="subcellular location">
    <subcellularLocation>
        <location evidence="1">Membrane</location>
    </subcellularLocation>
</comment>
<dbReference type="GO" id="GO:0020037">
    <property type="term" value="F:heme binding"/>
    <property type="evidence" value="ECO:0007669"/>
    <property type="project" value="InterPro"/>
</dbReference>
<evidence type="ECO:0000313" key="8">
    <source>
        <dbReference type="EMBL" id="RAK66370.1"/>
    </source>
</evidence>
<keyword evidence="9" id="KW-1185">Reference proteome</keyword>
<dbReference type="SMART" id="SM00304">
    <property type="entry name" value="HAMP"/>
    <property type="match status" value="1"/>
</dbReference>
<dbReference type="CDD" id="cd11386">
    <property type="entry name" value="MCP_signal"/>
    <property type="match status" value="1"/>
</dbReference>
<dbReference type="GO" id="GO:0007165">
    <property type="term" value="P:signal transduction"/>
    <property type="evidence" value="ECO:0007669"/>
    <property type="project" value="UniProtKB-KW"/>
</dbReference>
<evidence type="ECO:0000256" key="4">
    <source>
        <dbReference type="PROSITE-ProRule" id="PRU00284"/>
    </source>
</evidence>
<dbReference type="PROSITE" id="PS50111">
    <property type="entry name" value="CHEMOTAXIS_TRANSDUC_2"/>
    <property type="match status" value="1"/>
</dbReference>
<name>A0A328BGJ3_9CAUL</name>
<keyword evidence="4" id="KW-0807">Transducer</keyword>
<dbReference type="InterPro" id="IPR009050">
    <property type="entry name" value="Globin-like_sf"/>
</dbReference>
<feature type="domain" description="Methyl-accepting transducer" evidence="6">
    <location>
        <begin position="239"/>
        <end position="468"/>
    </location>
</feature>
<dbReference type="GO" id="GO:0019825">
    <property type="term" value="F:oxygen binding"/>
    <property type="evidence" value="ECO:0007669"/>
    <property type="project" value="InterPro"/>
</dbReference>
<gene>
    <name evidence="8" type="ORF">DJ019_08980</name>
</gene>
<evidence type="ECO:0000259" key="6">
    <source>
        <dbReference type="PROSITE" id="PS50111"/>
    </source>
</evidence>
<dbReference type="OrthoDB" id="266313at2"/>
<dbReference type="InterPro" id="IPR044398">
    <property type="entry name" value="Globin-sensor_dom"/>
</dbReference>
<dbReference type="PRINTS" id="PR00260">
    <property type="entry name" value="CHEMTRNSDUCR"/>
</dbReference>
<dbReference type="GO" id="GO:0016020">
    <property type="term" value="C:membrane"/>
    <property type="evidence" value="ECO:0007669"/>
    <property type="project" value="UniProtKB-SubCell"/>
</dbReference>
<dbReference type="PANTHER" id="PTHR43531:SF11">
    <property type="entry name" value="METHYL-ACCEPTING CHEMOTAXIS PROTEIN 3"/>
    <property type="match status" value="1"/>
</dbReference>
<reference evidence="8 9" key="1">
    <citation type="submission" date="2018-05" db="EMBL/GenBank/DDBJ databases">
        <authorList>
            <person name="Lanie J.A."/>
            <person name="Ng W.-L."/>
            <person name="Kazmierczak K.M."/>
            <person name="Andrzejewski T.M."/>
            <person name="Davidsen T.M."/>
            <person name="Wayne K.J."/>
            <person name="Tettelin H."/>
            <person name="Glass J.I."/>
            <person name="Rusch D."/>
            <person name="Podicherti R."/>
            <person name="Tsui H.-C.T."/>
            <person name="Winkler M.E."/>
        </authorList>
    </citation>
    <scope>NUCLEOTIDE SEQUENCE [LARGE SCALE GENOMIC DNA]</scope>
    <source>
        <strain evidence="8 9">BUT-10</strain>
    </source>
</reference>
<dbReference type="EMBL" id="QFYS01000003">
    <property type="protein sequence ID" value="RAK66370.1"/>
    <property type="molecule type" value="Genomic_DNA"/>
</dbReference>
<feature type="region of interest" description="Disordered" evidence="5">
    <location>
        <begin position="485"/>
        <end position="514"/>
    </location>
</feature>
<dbReference type="Gene3D" id="1.10.287.950">
    <property type="entry name" value="Methyl-accepting chemotaxis protein"/>
    <property type="match status" value="1"/>
</dbReference>
<comment type="caution">
    <text evidence="8">The sequence shown here is derived from an EMBL/GenBank/DDBJ whole genome shotgun (WGS) entry which is preliminary data.</text>
</comment>
<dbReference type="SMART" id="SM00283">
    <property type="entry name" value="MA"/>
    <property type="match status" value="1"/>
</dbReference>
<feature type="compositionally biased region" description="Low complexity" evidence="5">
    <location>
        <begin position="499"/>
        <end position="514"/>
    </location>
</feature>
<dbReference type="InterPro" id="IPR003660">
    <property type="entry name" value="HAMP_dom"/>
</dbReference>
<sequence>MDNNNDLDRRLDFMKMDPATRAHLRDIKAIIASSLPGALEDFYQQISTFPETRRFFSDQRHVASAKSRQEAHWDTISSAQFDGQYVRAVTTVGETHARIGLEPRWYIGGYALVLEALVHAVVKARWPKHRFGGGRGASADKVAAELGALAKATLLDMDFAISVYLEAAEEARKRAEAEVLNSERASVAESLGAGLAALAGGDLTYRLPDTLPSEYARLRGDFNSALSTLEQTMSAVVGAATSIGASSEEIAQASDDLSRRTEQQAASLEETAAALDEITSTVKTTADGATQAGKVVAEATQQANRSGEVVRQAVGAMGEIEQSSRQIGQIIGVIDEIAFQTNLLALNAGVEAARAGDAGKGFAVVASEVRALAQRSAEAAKEIKSLIMASSSQVESGVALVGETGSALQSIVTKIEEIDGVIRNIAASSKEQATGLAEVNTAVNQMDQVVQQNAAMVEQATAATQSLKGETLEMVQLVQQFRTSAAGDGGAQGDRGQIRRTPLPARTARAGRAGGAATALRLAEVPQDSWEEF</sequence>
<evidence type="ECO:0000256" key="3">
    <source>
        <dbReference type="ARBA" id="ARBA00029447"/>
    </source>
</evidence>
<dbReference type="Pfam" id="PF11563">
    <property type="entry name" value="Protoglobin"/>
    <property type="match status" value="1"/>
</dbReference>
<dbReference type="InterPro" id="IPR051310">
    <property type="entry name" value="MCP_chemotaxis"/>
</dbReference>
<evidence type="ECO:0000256" key="1">
    <source>
        <dbReference type="ARBA" id="ARBA00004370"/>
    </source>
</evidence>
<dbReference type="CDD" id="cd01068">
    <property type="entry name" value="globin_sensor"/>
    <property type="match status" value="1"/>
</dbReference>
<dbReference type="RefSeq" id="WP_111275679.1">
    <property type="nucleotide sequence ID" value="NZ_QFYS01000003.1"/>
</dbReference>
<evidence type="ECO:0000259" key="7">
    <source>
        <dbReference type="PROSITE" id="PS50885"/>
    </source>
</evidence>
<dbReference type="Gene3D" id="1.10.490.10">
    <property type="entry name" value="Globins"/>
    <property type="match status" value="1"/>
</dbReference>
<accession>A0A328BGJ3</accession>
<dbReference type="InterPro" id="IPR004090">
    <property type="entry name" value="Chemotax_Me-accpt_rcpt"/>
</dbReference>
<dbReference type="Proteomes" id="UP000249524">
    <property type="component" value="Unassembled WGS sequence"/>
</dbReference>
<dbReference type="FunFam" id="1.10.287.950:FF:000001">
    <property type="entry name" value="Methyl-accepting chemotaxis sensory transducer"/>
    <property type="match status" value="1"/>
</dbReference>